<evidence type="ECO:0000256" key="1">
    <source>
        <dbReference type="SAM" id="MobiDB-lite"/>
    </source>
</evidence>
<reference evidence="3" key="1">
    <citation type="journal article" date="2019" name="Int. J. Syst. Evol. Microbiol.">
        <title>The Global Catalogue of Microorganisms (GCM) 10K type strain sequencing project: providing services to taxonomists for standard genome sequencing and annotation.</title>
        <authorList>
            <consortium name="The Broad Institute Genomics Platform"/>
            <consortium name="The Broad Institute Genome Sequencing Center for Infectious Disease"/>
            <person name="Wu L."/>
            <person name="Ma J."/>
        </authorList>
    </citation>
    <scope>NUCLEOTIDE SEQUENCE [LARGE SCALE GENOMIC DNA]</scope>
    <source>
        <strain evidence="3">CGMCC 1.14966</strain>
    </source>
</reference>
<feature type="compositionally biased region" description="Basic and acidic residues" evidence="1">
    <location>
        <begin position="67"/>
        <end position="88"/>
    </location>
</feature>
<protein>
    <submittedName>
        <fullName evidence="2">Uncharacterized protein</fullName>
    </submittedName>
</protein>
<accession>A0ABQ2AEU0</accession>
<feature type="region of interest" description="Disordered" evidence="1">
    <location>
        <begin position="1"/>
        <end position="88"/>
    </location>
</feature>
<feature type="compositionally biased region" description="Basic and acidic residues" evidence="1">
    <location>
        <begin position="13"/>
        <end position="27"/>
    </location>
</feature>
<dbReference type="EMBL" id="BMGY01000054">
    <property type="protein sequence ID" value="GGH90485.1"/>
    <property type="molecule type" value="Genomic_DNA"/>
</dbReference>
<sequence length="88" mass="9953">MQQGVGPPQQPPKAKELRRIGGRRGIDRNGSQAHGLLQVRNGRGGQRRRGGYRRLSGQGRGAKKQRPNREKANECQQRKEKKETVLMQ</sequence>
<proteinExistence type="predicted"/>
<gene>
    <name evidence="2" type="ORF">GCM10011495_36460</name>
</gene>
<comment type="caution">
    <text evidence="2">The sequence shown here is derived from an EMBL/GenBank/DDBJ whole genome shotgun (WGS) entry which is preliminary data.</text>
</comment>
<dbReference type="Proteomes" id="UP000637774">
    <property type="component" value="Unassembled WGS sequence"/>
</dbReference>
<evidence type="ECO:0000313" key="2">
    <source>
        <dbReference type="EMBL" id="GGH90485.1"/>
    </source>
</evidence>
<keyword evidence="3" id="KW-1185">Reference proteome</keyword>
<name>A0ABQ2AEU0_9BACT</name>
<evidence type="ECO:0000313" key="3">
    <source>
        <dbReference type="Proteomes" id="UP000637774"/>
    </source>
</evidence>
<organism evidence="2 3">
    <name type="scientific">Hymenobacter frigidus</name>
    <dbReference type="NCBI Taxonomy" id="1524095"/>
    <lineage>
        <taxon>Bacteria</taxon>
        <taxon>Pseudomonadati</taxon>
        <taxon>Bacteroidota</taxon>
        <taxon>Cytophagia</taxon>
        <taxon>Cytophagales</taxon>
        <taxon>Hymenobacteraceae</taxon>
        <taxon>Hymenobacter</taxon>
    </lineage>
</organism>